<keyword evidence="10 13" id="KW-0067">ATP-binding</keyword>
<dbReference type="PATRIC" id="fig|1179773.3.peg.7448"/>
<evidence type="ECO:0000256" key="2">
    <source>
        <dbReference type="ARBA" id="ARBA00007370"/>
    </source>
</evidence>
<feature type="domain" description="GHMP kinase N-terminal" evidence="15">
    <location>
        <begin position="98"/>
        <end position="178"/>
    </location>
</feature>
<dbReference type="GO" id="GO:0005524">
    <property type="term" value="F:ATP binding"/>
    <property type="evidence" value="ECO:0007669"/>
    <property type="project" value="UniProtKB-UniRule"/>
</dbReference>
<dbReference type="STRING" id="1179773.BN6_73700"/>
<dbReference type="Proteomes" id="UP000006281">
    <property type="component" value="Chromosome"/>
</dbReference>
<evidence type="ECO:0000256" key="10">
    <source>
        <dbReference type="ARBA" id="ARBA00022840"/>
    </source>
</evidence>
<evidence type="ECO:0000259" key="15">
    <source>
        <dbReference type="Pfam" id="PF00288"/>
    </source>
</evidence>
<dbReference type="Pfam" id="PF08544">
    <property type="entry name" value="GHMP_kinases_C"/>
    <property type="match status" value="1"/>
</dbReference>
<evidence type="ECO:0000313" key="18">
    <source>
        <dbReference type="Proteomes" id="UP000006281"/>
    </source>
</evidence>
<organism evidence="17 18">
    <name type="scientific">Saccharothrix espanaensis (strain ATCC 51144 / DSM 44229 / JCM 9112 / NBRC 15066 / NRRL 15764)</name>
    <dbReference type="NCBI Taxonomy" id="1179773"/>
    <lineage>
        <taxon>Bacteria</taxon>
        <taxon>Bacillati</taxon>
        <taxon>Actinomycetota</taxon>
        <taxon>Actinomycetes</taxon>
        <taxon>Pseudonocardiales</taxon>
        <taxon>Pseudonocardiaceae</taxon>
        <taxon>Saccharothrix</taxon>
    </lineage>
</organism>
<comment type="function">
    <text evidence="12 13">Catalyzes the ATP-dependent phosphorylation of L-homoserine to L-homoserine phosphate.</text>
</comment>
<dbReference type="PANTHER" id="PTHR20861">
    <property type="entry name" value="HOMOSERINE/4-DIPHOSPHOCYTIDYL-2-C-METHYL-D-ERYTHRITOL KINASE"/>
    <property type="match status" value="1"/>
</dbReference>
<feature type="domain" description="GHMP kinase C-terminal" evidence="16">
    <location>
        <begin position="241"/>
        <end position="300"/>
    </location>
</feature>
<evidence type="ECO:0000256" key="4">
    <source>
        <dbReference type="ARBA" id="ARBA00017858"/>
    </source>
</evidence>
<keyword evidence="18" id="KW-1185">Reference proteome</keyword>
<dbReference type="GO" id="GO:0005737">
    <property type="term" value="C:cytoplasm"/>
    <property type="evidence" value="ECO:0007669"/>
    <property type="project" value="UniProtKB-SubCell"/>
</dbReference>
<evidence type="ECO:0000256" key="11">
    <source>
        <dbReference type="ARBA" id="ARBA00049375"/>
    </source>
</evidence>
<evidence type="ECO:0000259" key="16">
    <source>
        <dbReference type="Pfam" id="PF08544"/>
    </source>
</evidence>
<sequence>MHGHRPRPEGPGHGAGRHARGRAGPGRPRRGGHGAGTGMTAVRVTVPASTANLGSGFDALGLALGLHDEVEFRTTESGLTIEVVGQGAATVPADESHLVVRAFTAATTRLGSPVPGLHLRCRNAIPHARGLGSSSAAVVAGIAAAYALAGHELDTAALQLAAEFEGHADNAAAAMFGGVAVAWTEGDRYRAVRLDPHPALAPVVLIPEQESATRTTRGLLPPTVPHADAAFAAARSALAVHALTENPELLLSALDDRLHEPYRESAWPATYALVKALREAGVPAAVSGAGPTVLALPEDGKLPEGIDVSGFTPHHVPVDTEGVRVAPLG</sequence>
<dbReference type="AlphaFoldDB" id="K0K316"/>
<dbReference type="PANTHER" id="PTHR20861:SF1">
    <property type="entry name" value="HOMOSERINE KINASE"/>
    <property type="match status" value="1"/>
</dbReference>
<dbReference type="eggNOG" id="COG0083">
    <property type="taxonomic scope" value="Bacteria"/>
</dbReference>
<dbReference type="InterPro" id="IPR006204">
    <property type="entry name" value="GHMP_kinase_N_dom"/>
</dbReference>
<dbReference type="InterPro" id="IPR000870">
    <property type="entry name" value="Homoserine_kinase"/>
</dbReference>
<evidence type="ECO:0000256" key="1">
    <source>
        <dbReference type="ARBA" id="ARBA00005015"/>
    </source>
</evidence>
<dbReference type="SUPFAM" id="SSF54211">
    <property type="entry name" value="Ribosomal protein S5 domain 2-like"/>
    <property type="match status" value="1"/>
</dbReference>
<dbReference type="InterPro" id="IPR020568">
    <property type="entry name" value="Ribosomal_Su5_D2-typ_SF"/>
</dbReference>
<evidence type="ECO:0000256" key="14">
    <source>
        <dbReference type="SAM" id="MobiDB-lite"/>
    </source>
</evidence>
<reference evidence="17 18" key="1">
    <citation type="journal article" date="2012" name="BMC Genomics">
        <title>Complete genome sequence of Saccharothrix espanaensis DSM 44229T and comparison to the other completely sequenced Pseudonocardiaceae.</title>
        <authorList>
            <person name="Strobel T."/>
            <person name="Al-Dilaimi A."/>
            <person name="Blom J."/>
            <person name="Gessner A."/>
            <person name="Kalinowski J."/>
            <person name="Luzhetska M."/>
            <person name="Puhler A."/>
            <person name="Szczepanowski R."/>
            <person name="Bechthold A."/>
            <person name="Ruckert C."/>
        </authorList>
    </citation>
    <scope>NUCLEOTIDE SEQUENCE [LARGE SCALE GENOMIC DNA]</scope>
    <source>
        <strain evidence="18">ATCC 51144 / DSM 44229 / JCM 9112 / NBRC 15066 / NRRL 15764</strain>
    </source>
</reference>
<keyword evidence="8 13" id="KW-0547">Nucleotide-binding</keyword>
<dbReference type="InterPro" id="IPR036554">
    <property type="entry name" value="GHMP_kinase_C_sf"/>
</dbReference>
<dbReference type="InterPro" id="IPR013750">
    <property type="entry name" value="GHMP_kinase_C_dom"/>
</dbReference>
<dbReference type="SUPFAM" id="SSF55060">
    <property type="entry name" value="GHMP Kinase, C-terminal domain"/>
    <property type="match status" value="1"/>
</dbReference>
<evidence type="ECO:0000256" key="3">
    <source>
        <dbReference type="ARBA" id="ARBA00012078"/>
    </source>
</evidence>
<dbReference type="NCBIfam" id="TIGR00191">
    <property type="entry name" value="thrB"/>
    <property type="match status" value="1"/>
</dbReference>
<dbReference type="Gene3D" id="3.30.70.890">
    <property type="entry name" value="GHMP kinase, C-terminal domain"/>
    <property type="match status" value="1"/>
</dbReference>
<keyword evidence="7 13" id="KW-0791">Threonine biosynthesis</keyword>
<comment type="catalytic activity">
    <reaction evidence="11 13">
        <text>L-homoserine + ATP = O-phospho-L-homoserine + ADP + H(+)</text>
        <dbReference type="Rhea" id="RHEA:13985"/>
        <dbReference type="ChEBI" id="CHEBI:15378"/>
        <dbReference type="ChEBI" id="CHEBI:30616"/>
        <dbReference type="ChEBI" id="CHEBI:57476"/>
        <dbReference type="ChEBI" id="CHEBI:57590"/>
        <dbReference type="ChEBI" id="CHEBI:456216"/>
        <dbReference type="EC" id="2.7.1.39"/>
    </reaction>
</comment>
<evidence type="ECO:0000256" key="5">
    <source>
        <dbReference type="ARBA" id="ARBA00022605"/>
    </source>
</evidence>
<comment type="similarity">
    <text evidence="2 13">Belongs to the GHMP kinase family. Homoserine kinase subfamily.</text>
</comment>
<gene>
    <name evidence="13 17" type="primary">thrB</name>
    <name evidence="17" type="ordered locus">BN6_73700</name>
</gene>
<keyword evidence="13" id="KW-0963">Cytoplasm</keyword>
<feature type="binding site" evidence="13">
    <location>
        <begin position="126"/>
        <end position="136"/>
    </location>
    <ligand>
        <name>ATP</name>
        <dbReference type="ChEBI" id="CHEBI:30616"/>
    </ligand>
</feature>
<keyword evidence="5 13" id="KW-0028">Amino-acid biosynthesis</keyword>
<proteinExistence type="inferred from homology"/>
<evidence type="ECO:0000313" key="17">
    <source>
        <dbReference type="EMBL" id="CCH34600.1"/>
    </source>
</evidence>
<comment type="subcellular location">
    <subcellularLocation>
        <location evidence="13">Cytoplasm</location>
    </subcellularLocation>
</comment>
<dbReference type="GO" id="GO:0004413">
    <property type="term" value="F:homoserine kinase activity"/>
    <property type="evidence" value="ECO:0007669"/>
    <property type="project" value="UniProtKB-UniRule"/>
</dbReference>
<keyword evidence="9 13" id="KW-0418">Kinase</keyword>
<dbReference type="EMBL" id="HE804045">
    <property type="protein sequence ID" value="CCH34600.1"/>
    <property type="molecule type" value="Genomic_DNA"/>
</dbReference>
<dbReference type="PROSITE" id="PS00627">
    <property type="entry name" value="GHMP_KINASES_ATP"/>
    <property type="match status" value="1"/>
</dbReference>
<feature type="region of interest" description="Disordered" evidence="14">
    <location>
        <begin position="1"/>
        <end position="38"/>
    </location>
</feature>
<feature type="compositionally biased region" description="Basic residues" evidence="14">
    <location>
        <begin position="15"/>
        <end position="32"/>
    </location>
</feature>
<dbReference type="InterPro" id="IPR014721">
    <property type="entry name" value="Ribsml_uS5_D2-typ_fold_subgr"/>
</dbReference>
<dbReference type="GO" id="GO:0009088">
    <property type="term" value="P:threonine biosynthetic process"/>
    <property type="evidence" value="ECO:0007669"/>
    <property type="project" value="UniProtKB-UniRule"/>
</dbReference>
<evidence type="ECO:0000256" key="6">
    <source>
        <dbReference type="ARBA" id="ARBA00022679"/>
    </source>
</evidence>
<feature type="compositionally biased region" description="Basic and acidic residues" evidence="14">
    <location>
        <begin position="1"/>
        <end position="10"/>
    </location>
</feature>
<dbReference type="PRINTS" id="PR00958">
    <property type="entry name" value="HOMSERKINASE"/>
</dbReference>
<evidence type="ECO:0000256" key="13">
    <source>
        <dbReference type="HAMAP-Rule" id="MF_00384"/>
    </source>
</evidence>
<name>K0K316_SACES</name>
<dbReference type="HOGENOM" id="CLU_041243_0_1_11"/>
<accession>K0K316</accession>
<dbReference type="EC" id="2.7.1.39" evidence="3 13"/>
<evidence type="ECO:0000256" key="12">
    <source>
        <dbReference type="ARBA" id="ARBA00049954"/>
    </source>
</evidence>
<evidence type="ECO:0000256" key="7">
    <source>
        <dbReference type="ARBA" id="ARBA00022697"/>
    </source>
</evidence>
<evidence type="ECO:0000256" key="8">
    <source>
        <dbReference type="ARBA" id="ARBA00022741"/>
    </source>
</evidence>
<protein>
    <recommendedName>
        <fullName evidence="4 13">Homoserine kinase</fullName>
        <shortName evidence="13">HK</shortName>
        <shortName evidence="13">HSK</shortName>
        <ecNumber evidence="3 13">2.7.1.39</ecNumber>
    </recommendedName>
</protein>
<dbReference type="InterPro" id="IPR006203">
    <property type="entry name" value="GHMP_knse_ATP-bd_CS"/>
</dbReference>
<dbReference type="KEGG" id="sesp:BN6_73700"/>
<dbReference type="HAMAP" id="MF_00384">
    <property type="entry name" value="Homoser_kinase"/>
    <property type="match status" value="1"/>
</dbReference>
<evidence type="ECO:0000256" key="9">
    <source>
        <dbReference type="ARBA" id="ARBA00022777"/>
    </source>
</evidence>
<dbReference type="Gene3D" id="3.30.230.10">
    <property type="match status" value="1"/>
</dbReference>
<dbReference type="UniPathway" id="UPA00050">
    <property type="reaction ID" value="UER00064"/>
</dbReference>
<keyword evidence="6 13" id="KW-0808">Transferase</keyword>
<comment type="pathway">
    <text evidence="1 13">Amino-acid biosynthesis; L-threonine biosynthesis; L-threonine from L-aspartate: step 4/5.</text>
</comment>
<dbReference type="Pfam" id="PF00288">
    <property type="entry name" value="GHMP_kinases_N"/>
    <property type="match status" value="1"/>
</dbReference>